<accession>A0AB39HS48</accession>
<keyword evidence="5 7" id="KW-1133">Transmembrane helix</keyword>
<dbReference type="GO" id="GO:0005886">
    <property type="term" value="C:plasma membrane"/>
    <property type="evidence" value="ECO:0007669"/>
    <property type="project" value="UniProtKB-SubCell"/>
</dbReference>
<evidence type="ECO:0000259" key="8">
    <source>
        <dbReference type="Pfam" id="PF04239"/>
    </source>
</evidence>
<dbReference type="Gene3D" id="3.30.240.20">
    <property type="entry name" value="bsu07140 like domains"/>
    <property type="match status" value="2"/>
</dbReference>
<dbReference type="EMBL" id="CP162599">
    <property type="protein sequence ID" value="XDK33457.1"/>
    <property type="molecule type" value="Genomic_DNA"/>
</dbReference>
<name>A0AB39HS48_9BACI</name>
<dbReference type="Pfam" id="PF04239">
    <property type="entry name" value="DUF421"/>
    <property type="match status" value="1"/>
</dbReference>
<evidence type="ECO:0000256" key="3">
    <source>
        <dbReference type="ARBA" id="ARBA00022475"/>
    </source>
</evidence>
<organism evidence="9">
    <name type="scientific">Ornithinibacillus sp. 4-3</name>
    <dbReference type="NCBI Taxonomy" id="3231488"/>
    <lineage>
        <taxon>Bacteria</taxon>
        <taxon>Bacillati</taxon>
        <taxon>Bacillota</taxon>
        <taxon>Bacilli</taxon>
        <taxon>Bacillales</taxon>
        <taxon>Bacillaceae</taxon>
        <taxon>Ornithinibacillus</taxon>
    </lineage>
</organism>
<reference evidence="9" key="1">
    <citation type="submission" date="2024-07" db="EMBL/GenBank/DDBJ databases">
        <title>Halotolerant mesophilic bacterium Ornithinibacillus sp. 4-3, sp. nov., isolated from soil.</title>
        <authorList>
            <person name="Sidarenka A.V."/>
            <person name="Guliayeva D.E."/>
            <person name="Leanovich S.I."/>
            <person name="Hileuskaya K.S."/>
            <person name="Akhremchuk A.E."/>
            <person name="Sikolenko M.A."/>
            <person name="Valentovich L.N."/>
        </authorList>
    </citation>
    <scope>NUCLEOTIDE SEQUENCE</scope>
    <source>
        <strain evidence="9">4-3</strain>
    </source>
</reference>
<feature type="domain" description="YetF C-terminal" evidence="8">
    <location>
        <begin position="82"/>
        <end position="198"/>
    </location>
</feature>
<feature type="transmembrane region" description="Helical" evidence="7">
    <location>
        <begin position="58"/>
        <end position="81"/>
    </location>
</feature>
<protein>
    <submittedName>
        <fullName evidence="9">DUF421 domain-containing protein</fullName>
    </submittedName>
</protein>
<dbReference type="PANTHER" id="PTHR34582:SF6">
    <property type="entry name" value="UPF0702 TRANSMEMBRANE PROTEIN YCAP"/>
    <property type="match status" value="1"/>
</dbReference>
<comment type="subcellular location">
    <subcellularLocation>
        <location evidence="1">Cell membrane</location>
        <topology evidence="1">Multi-pass membrane protein</topology>
    </subcellularLocation>
</comment>
<feature type="transmembrane region" description="Helical" evidence="7">
    <location>
        <begin position="6"/>
        <end position="22"/>
    </location>
</feature>
<dbReference type="RefSeq" id="WP_368654136.1">
    <property type="nucleotide sequence ID" value="NZ_CP162599.1"/>
</dbReference>
<evidence type="ECO:0000256" key="2">
    <source>
        <dbReference type="ARBA" id="ARBA00006448"/>
    </source>
</evidence>
<evidence type="ECO:0000256" key="5">
    <source>
        <dbReference type="ARBA" id="ARBA00022989"/>
    </source>
</evidence>
<sequence>MDELTVILFRTLLMFFVILLFFRLTGKKELGEISVLEIGITLMIADLAVIAIEDPEISIIRGLAPILTLFLIQYVLSFITLKIQKTRDIIDGRPTTIIENGRCNQYKMKNIGYTLDDLYTQLRDKGIADISKVHFALIEPSGELTVFEDQSTFSLPLILDGVIQKEQVQIMGLTEEWLDKQLKSKGYTDFSSIFVCSYTNGELYIEEKEK</sequence>
<evidence type="ECO:0000256" key="4">
    <source>
        <dbReference type="ARBA" id="ARBA00022692"/>
    </source>
</evidence>
<keyword evidence="4 7" id="KW-0812">Transmembrane</keyword>
<keyword evidence="6 7" id="KW-0472">Membrane</keyword>
<dbReference type="InterPro" id="IPR007353">
    <property type="entry name" value="DUF421"/>
</dbReference>
<proteinExistence type="inferred from homology"/>
<keyword evidence="3" id="KW-1003">Cell membrane</keyword>
<evidence type="ECO:0000256" key="7">
    <source>
        <dbReference type="SAM" id="Phobius"/>
    </source>
</evidence>
<dbReference type="AlphaFoldDB" id="A0AB39HS48"/>
<feature type="transmembrane region" description="Helical" evidence="7">
    <location>
        <begin position="34"/>
        <end position="52"/>
    </location>
</feature>
<evidence type="ECO:0000256" key="6">
    <source>
        <dbReference type="ARBA" id="ARBA00023136"/>
    </source>
</evidence>
<comment type="similarity">
    <text evidence="2">Belongs to the UPF0702 family.</text>
</comment>
<evidence type="ECO:0000256" key="1">
    <source>
        <dbReference type="ARBA" id="ARBA00004651"/>
    </source>
</evidence>
<dbReference type="PANTHER" id="PTHR34582">
    <property type="entry name" value="UPF0702 TRANSMEMBRANE PROTEIN YCAP"/>
    <property type="match status" value="1"/>
</dbReference>
<gene>
    <name evidence="9" type="ORF">AB4Y30_03615</name>
</gene>
<dbReference type="InterPro" id="IPR023090">
    <property type="entry name" value="UPF0702_alpha/beta_dom_sf"/>
</dbReference>
<evidence type="ECO:0000313" key="9">
    <source>
        <dbReference type="EMBL" id="XDK33457.1"/>
    </source>
</evidence>